<proteinExistence type="predicted"/>
<reference evidence="2" key="1">
    <citation type="journal article" date="2021" name="Proc. Natl. Acad. Sci. U.S.A.">
        <title>A Catalog of Tens of Thousands of Viruses from Human Metagenomes Reveals Hidden Associations with Chronic Diseases.</title>
        <authorList>
            <person name="Tisza M.J."/>
            <person name="Buck C.B."/>
        </authorList>
    </citation>
    <scope>NUCLEOTIDE SEQUENCE</scope>
    <source>
        <strain evidence="2">CttFh17</strain>
    </source>
</reference>
<protein>
    <submittedName>
        <fullName evidence="2">Uncharacterized protein</fullName>
    </submittedName>
</protein>
<evidence type="ECO:0000256" key="1">
    <source>
        <dbReference type="SAM" id="Coils"/>
    </source>
</evidence>
<feature type="coiled-coil region" evidence="1">
    <location>
        <begin position="7"/>
        <end position="48"/>
    </location>
</feature>
<evidence type="ECO:0000313" key="2">
    <source>
        <dbReference type="EMBL" id="DAD94388.1"/>
    </source>
</evidence>
<accession>A0A8S5NJ18</accession>
<sequence length="70" mass="8291">MARGRKNLTLDEQLTKITTEIENMENSLKEMKKAKKELEEQIHQQRLSELDELIQEKGLSFDELKEMLSK</sequence>
<keyword evidence="1" id="KW-0175">Coiled coil</keyword>
<organism evidence="2">
    <name type="scientific">Siphoviridae sp. cttFh17</name>
    <dbReference type="NCBI Taxonomy" id="2826491"/>
    <lineage>
        <taxon>Viruses</taxon>
        <taxon>Duplodnaviria</taxon>
        <taxon>Heunggongvirae</taxon>
        <taxon>Uroviricota</taxon>
        <taxon>Caudoviricetes</taxon>
    </lineage>
</organism>
<name>A0A8S5NJ18_9CAUD</name>
<dbReference type="EMBL" id="BK015176">
    <property type="protein sequence ID" value="DAD94388.1"/>
    <property type="molecule type" value="Genomic_DNA"/>
</dbReference>